<evidence type="ECO:0000256" key="2">
    <source>
        <dbReference type="ARBA" id="ARBA00022801"/>
    </source>
</evidence>
<evidence type="ECO:0000256" key="1">
    <source>
        <dbReference type="ARBA" id="ARBA00008324"/>
    </source>
</evidence>
<accession>A0A6J4QKV6</accession>
<dbReference type="CDD" id="cd03443">
    <property type="entry name" value="PaaI_thioesterase"/>
    <property type="match status" value="1"/>
</dbReference>
<protein>
    <recommendedName>
        <fullName evidence="3">Thioesterase domain-containing protein</fullName>
    </recommendedName>
</protein>
<proteinExistence type="inferred from homology"/>
<gene>
    <name evidence="4" type="ORF">AVDCRST_MAG03-3922</name>
</gene>
<name>A0A6J4QKV6_9ACTN</name>
<dbReference type="InterPro" id="IPR029069">
    <property type="entry name" value="HotDog_dom_sf"/>
</dbReference>
<dbReference type="InterPro" id="IPR003736">
    <property type="entry name" value="PAAI_dom"/>
</dbReference>
<dbReference type="InterPro" id="IPR039298">
    <property type="entry name" value="ACOT13"/>
</dbReference>
<comment type="similarity">
    <text evidence="1">Belongs to the thioesterase PaaI family.</text>
</comment>
<dbReference type="SUPFAM" id="SSF54637">
    <property type="entry name" value="Thioesterase/thiol ester dehydrase-isomerase"/>
    <property type="match status" value="1"/>
</dbReference>
<sequence length="156" mass="16316">MGEGVGQPEGFAGRGDPLERVRSSFGRQGLMRLLGAKVVEAGEGFCAIEVPFSEEVTQQERYFHGAVIGAAGDNAGGYAALTLAPPDREVLTVEYKVNFLAPAFGEKLVARGEVVTAGRRLFVCKAEVLAVDGSEERACATVLQTVSLSPVASANA</sequence>
<keyword evidence="2" id="KW-0378">Hydrolase</keyword>
<dbReference type="PANTHER" id="PTHR21660:SF1">
    <property type="entry name" value="ACYL-COENZYME A THIOESTERASE 13"/>
    <property type="match status" value="1"/>
</dbReference>
<evidence type="ECO:0000313" key="4">
    <source>
        <dbReference type="EMBL" id="CAA9440058.1"/>
    </source>
</evidence>
<dbReference type="AlphaFoldDB" id="A0A6J4QKV6"/>
<dbReference type="GO" id="GO:0047617">
    <property type="term" value="F:fatty acyl-CoA hydrolase activity"/>
    <property type="evidence" value="ECO:0007669"/>
    <property type="project" value="InterPro"/>
</dbReference>
<dbReference type="NCBIfam" id="TIGR00369">
    <property type="entry name" value="unchar_dom_1"/>
    <property type="match status" value="1"/>
</dbReference>
<evidence type="ECO:0000259" key="3">
    <source>
        <dbReference type="Pfam" id="PF03061"/>
    </source>
</evidence>
<feature type="domain" description="Thioesterase" evidence="3">
    <location>
        <begin position="63"/>
        <end position="134"/>
    </location>
</feature>
<dbReference type="InterPro" id="IPR006683">
    <property type="entry name" value="Thioestr_dom"/>
</dbReference>
<dbReference type="Pfam" id="PF03061">
    <property type="entry name" value="4HBT"/>
    <property type="match status" value="1"/>
</dbReference>
<reference evidence="4" key="1">
    <citation type="submission" date="2020-02" db="EMBL/GenBank/DDBJ databases">
        <authorList>
            <person name="Meier V. D."/>
        </authorList>
    </citation>
    <scope>NUCLEOTIDE SEQUENCE</scope>
    <source>
        <strain evidence="4">AVDCRST_MAG03</strain>
    </source>
</reference>
<dbReference type="EMBL" id="CADCUT010000230">
    <property type="protein sequence ID" value="CAA9440058.1"/>
    <property type="molecule type" value="Genomic_DNA"/>
</dbReference>
<dbReference type="PANTHER" id="PTHR21660">
    <property type="entry name" value="THIOESTERASE SUPERFAMILY MEMBER-RELATED"/>
    <property type="match status" value="1"/>
</dbReference>
<dbReference type="Gene3D" id="3.10.129.10">
    <property type="entry name" value="Hotdog Thioesterase"/>
    <property type="match status" value="1"/>
</dbReference>
<organism evidence="4">
    <name type="scientific">uncultured Rubrobacteraceae bacterium</name>
    <dbReference type="NCBI Taxonomy" id="349277"/>
    <lineage>
        <taxon>Bacteria</taxon>
        <taxon>Bacillati</taxon>
        <taxon>Actinomycetota</taxon>
        <taxon>Rubrobacteria</taxon>
        <taxon>Rubrobacterales</taxon>
        <taxon>Rubrobacteraceae</taxon>
        <taxon>environmental samples</taxon>
    </lineage>
</organism>